<dbReference type="PANTHER" id="PTHR35008:SF4">
    <property type="entry name" value="BLL4482 PROTEIN"/>
    <property type="match status" value="1"/>
</dbReference>
<organism evidence="6 7">
    <name type="scientific">Hydrogenophaga palleronii</name>
    <dbReference type="NCBI Taxonomy" id="65655"/>
    <lineage>
        <taxon>Bacteria</taxon>
        <taxon>Pseudomonadati</taxon>
        <taxon>Pseudomonadota</taxon>
        <taxon>Betaproteobacteria</taxon>
        <taxon>Burkholderiales</taxon>
        <taxon>Comamonadaceae</taxon>
        <taxon>Hydrogenophaga</taxon>
    </lineage>
</organism>
<dbReference type="InterPro" id="IPR051459">
    <property type="entry name" value="Cytochrome_c-type_DH"/>
</dbReference>
<dbReference type="SUPFAM" id="SSF46626">
    <property type="entry name" value="Cytochrome c"/>
    <property type="match status" value="3"/>
</dbReference>
<evidence type="ECO:0000256" key="4">
    <source>
        <dbReference type="PROSITE-ProRule" id="PRU00433"/>
    </source>
</evidence>
<keyword evidence="3 4" id="KW-0408">Iron</keyword>
<reference evidence="6 7" key="1">
    <citation type="submission" date="2023-07" db="EMBL/GenBank/DDBJ databases">
        <title>Sorghum-associated microbial communities from plants grown in Nebraska, USA.</title>
        <authorList>
            <person name="Schachtman D."/>
        </authorList>
    </citation>
    <scope>NUCLEOTIDE SEQUENCE [LARGE SCALE GENOMIC DNA]</scope>
    <source>
        <strain evidence="6 7">4249</strain>
    </source>
</reference>
<dbReference type="Gene3D" id="1.10.760.10">
    <property type="entry name" value="Cytochrome c-like domain"/>
    <property type="match status" value="2"/>
</dbReference>
<evidence type="ECO:0000256" key="2">
    <source>
        <dbReference type="ARBA" id="ARBA00022723"/>
    </source>
</evidence>
<dbReference type="InterPro" id="IPR009056">
    <property type="entry name" value="Cyt_c-like_dom"/>
</dbReference>
<dbReference type="PIRSF" id="PIRSF000018">
    <property type="entry name" value="Mb_ADH_cyt_c"/>
    <property type="match status" value="1"/>
</dbReference>
<dbReference type="RefSeq" id="WP_310314230.1">
    <property type="nucleotide sequence ID" value="NZ_JAVDWU010000003.1"/>
</dbReference>
<dbReference type="InterPro" id="IPR014353">
    <property type="entry name" value="Membr-bd_ADH_cyt_c"/>
</dbReference>
<gene>
    <name evidence="6" type="ORF">J2W49_001676</name>
</gene>
<evidence type="ECO:0000313" key="6">
    <source>
        <dbReference type="EMBL" id="MDR7149721.1"/>
    </source>
</evidence>
<dbReference type="PROSITE" id="PS51007">
    <property type="entry name" value="CYTC"/>
    <property type="match status" value="3"/>
</dbReference>
<proteinExistence type="predicted"/>
<feature type="domain" description="Cytochrome c" evidence="5">
    <location>
        <begin position="59"/>
        <end position="162"/>
    </location>
</feature>
<evidence type="ECO:0000256" key="1">
    <source>
        <dbReference type="ARBA" id="ARBA00022617"/>
    </source>
</evidence>
<evidence type="ECO:0000256" key="3">
    <source>
        <dbReference type="ARBA" id="ARBA00023004"/>
    </source>
</evidence>
<keyword evidence="7" id="KW-1185">Reference proteome</keyword>
<feature type="domain" description="Cytochrome c" evidence="5">
    <location>
        <begin position="210"/>
        <end position="322"/>
    </location>
</feature>
<feature type="domain" description="Cytochrome c" evidence="5">
    <location>
        <begin position="337"/>
        <end position="427"/>
    </location>
</feature>
<evidence type="ECO:0000313" key="7">
    <source>
        <dbReference type="Proteomes" id="UP001265700"/>
    </source>
</evidence>
<dbReference type="EMBL" id="JAVDWU010000003">
    <property type="protein sequence ID" value="MDR7149721.1"/>
    <property type="molecule type" value="Genomic_DNA"/>
</dbReference>
<name>A0ABU1WKC3_9BURK</name>
<dbReference type="Pfam" id="PF00034">
    <property type="entry name" value="Cytochrom_C"/>
    <property type="match status" value="2"/>
</dbReference>
<dbReference type="PANTHER" id="PTHR35008">
    <property type="entry name" value="BLL4482 PROTEIN-RELATED"/>
    <property type="match status" value="1"/>
</dbReference>
<protein>
    <submittedName>
        <fullName evidence="6">Mono/diheme cytochrome c family protein</fullName>
    </submittedName>
</protein>
<evidence type="ECO:0000259" key="5">
    <source>
        <dbReference type="PROSITE" id="PS51007"/>
    </source>
</evidence>
<dbReference type="Proteomes" id="UP001265700">
    <property type="component" value="Unassembled WGS sequence"/>
</dbReference>
<comment type="caution">
    <text evidence="6">The sequence shown here is derived from an EMBL/GenBank/DDBJ whole genome shotgun (WGS) entry which is preliminary data.</text>
</comment>
<sequence length="443" mass="47509">MIERMKASGGASRVARRFLWLAGGLSVLMLAGAAVALVSQLAVPALPPAADPAPAASPQLVERGAYLARAGNCAVCHTERGEAPYAGGVAIATRFGRVYPGNLTPDPEHGLGRWSADAFWRAMRHGQSRDGRLLNPVFPYTSYTHITRVDSDALYAFLQSQAPVSRPNPPHALRFPFGTQTALAVWRALYFDPETALPQPGPAVDPSRAAEWLRGAYLVRGLGHCAACHATRDRLAGVSSGAEFTGGLMHEQGWYAPSLHDRREGGVTDWREDDVVRLLQTGVARDASASVMGPMAEVVFHSTQHLNEPDLRAMAVYLQGLEPRVAAPPAKAAPAPWDRELGQRLYETHCMDCHGAGGQGARHAYPPLAGNRAVLMDSPVNLVQAILSGGFAPTTEGHPQPFGMPPYRTLLTDVEIATVASHVRRSWGNQASAVTPLEVSKIR</sequence>
<accession>A0ABU1WKC3</accession>
<keyword evidence="2 4" id="KW-0479">Metal-binding</keyword>
<dbReference type="InterPro" id="IPR036909">
    <property type="entry name" value="Cyt_c-like_dom_sf"/>
</dbReference>
<keyword evidence="1 4" id="KW-0349">Heme</keyword>